<feature type="signal peptide" evidence="4">
    <location>
        <begin position="1"/>
        <end position="15"/>
    </location>
</feature>
<comment type="caution">
    <text evidence="3">Lacks conserved residue(s) required for the propagation of feature annotation.</text>
</comment>
<sequence>MRLLAGIALLGLAIASTLVWDPKPRITEDRFRVGNEYRYVFDGQITTGLALPDTQQSATRLQAIVTLQPIDERIVLFQLNHVRFGSIQEEFEPRELLPFERFQLVKLDEEHKDMLFMPIRFVYRHGMISDIEFSEEDKPWSVNIKKAILNMLQINIMKRDETTRNEREEEFENKNFFVNVERTLEGECEVEYTINDMKTEFVQWTKSINFQKCNVRPEVQYGIRPREFKKLHDEKL</sequence>
<feature type="chain" id="PRO_5013957037" description="Vitellogenin domain-containing protein" evidence="4">
    <location>
        <begin position="16"/>
        <end position="236"/>
    </location>
</feature>
<name>A0A2G9T6E5_TELCI</name>
<evidence type="ECO:0000256" key="2">
    <source>
        <dbReference type="ARBA" id="ARBA00022761"/>
    </source>
</evidence>
<dbReference type="AlphaFoldDB" id="A0A2G9T6E5"/>
<dbReference type="SUPFAM" id="SSF56968">
    <property type="entry name" value="Lipovitellin-phosvitin complex, beta-sheet shell regions"/>
    <property type="match status" value="1"/>
</dbReference>
<dbReference type="GO" id="GO:0005319">
    <property type="term" value="F:lipid transporter activity"/>
    <property type="evidence" value="ECO:0007669"/>
    <property type="project" value="InterPro"/>
</dbReference>
<evidence type="ECO:0000256" key="3">
    <source>
        <dbReference type="PROSITE-ProRule" id="PRU00557"/>
    </source>
</evidence>
<evidence type="ECO:0000256" key="1">
    <source>
        <dbReference type="ARBA" id="ARBA00022729"/>
    </source>
</evidence>
<gene>
    <name evidence="6" type="ORF">TELCIR_25151</name>
</gene>
<evidence type="ECO:0000256" key="4">
    <source>
        <dbReference type="SAM" id="SignalP"/>
    </source>
</evidence>
<proteinExistence type="predicted"/>
<dbReference type="Proteomes" id="UP000230423">
    <property type="component" value="Unassembled WGS sequence"/>
</dbReference>
<dbReference type="Gene3D" id="2.30.230.10">
    <property type="entry name" value="Lipovitellin, beta-sheet shell regions, chain A"/>
    <property type="match status" value="1"/>
</dbReference>
<keyword evidence="1 4" id="KW-0732">Signal</keyword>
<accession>A0A2G9T6E5</accession>
<keyword evidence="2" id="KW-0758">Storage protein</keyword>
<dbReference type="PANTHER" id="PTHR23345:SF15">
    <property type="entry name" value="VITELLOGENIN 1-RELATED"/>
    <property type="match status" value="1"/>
</dbReference>
<evidence type="ECO:0000313" key="7">
    <source>
        <dbReference type="Proteomes" id="UP000230423"/>
    </source>
</evidence>
<feature type="domain" description="Vitellogenin" evidence="5">
    <location>
        <begin position="31"/>
        <end position="236"/>
    </location>
</feature>
<dbReference type="InterPro" id="IPR015816">
    <property type="entry name" value="Vitellinogen_b-sht_N"/>
</dbReference>
<dbReference type="OrthoDB" id="5825149at2759"/>
<dbReference type="InterPro" id="IPR001747">
    <property type="entry name" value="Vitellogenin_N"/>
</dbReference>
<dbReference type="PROSITE" id="PS51211">
    <property type="entry name" value="VITELLOGENIN"/>
    <property type="match status" value="1"/>
</dbReference>
<evidence type="ECO:0000313" key="6">
    <source>
        <dbReference type="EMBL" id="PIO53513.1"/>
    </source>
</evidence>
<dbReference type="EMBL" id="KZ411464">
    <property type="protein sequence ID" value="PIO53513.1"/>
    <property type="molecule type" value="Genomic_DNA"/>
</dbReference>
<dbReference type="Pfam" id="PF01347">
    <property type="entry name" value="Vitellogenin_N"/>
    <property type="match status" value="1"/>
</dbReference>
<protein>
    <recommendedName>
        <fullName evidence="5">Vitellogenin domain-containing protein</fullName>
    </recommendedName>
</protein>
<dbReference type="PANTHER" id="PTHR23345">
    <property type="entry name" value="VITELLOGENIN-RELATED"/>
    <property type="match status" value="1"/>
</dbReference>
<evidence type="ECO:0000259" key="5">
    <source>
        <dbReference type="PROSITE" id="PS51211"/>
    </source>
</evidence>
<keyword evidence="7" id="KW-1185">Reference proteome</keyword>
<dbReference type="InterPro" id="IPR050733">
    <property type="entry name" value="Vitellogenin/Apolipophorin"/>
</dbReference>
<feature type="non-terminal residue" evidence="6">
    <location>
        <position position="236"/>
    </location>
</feature>
<dbReference type="InterPro" id="IPR015819">
    <property type="entry name" value="Lipid_transp_b-sht_shell"/>
</dbReference>
<organism evidence="6 7">
    <name type="scientific">Teladorsagia circumcincta</name>
    <name type="common">Brown stomach worm</name>
    <name type="synonym">Ostertagia circumcincta</name>
    <dbReference type="NCBI Taxonomy" id="45464"/>
    <lineage>
        <taxon>Eukaryota</taxon>
        <taxon>Metazoa</taxon>
        <taxon>Ecdysozoa</taxon>
        <taxon>Nematoda</taxon>
        <taxon>Chromadorea</taxon>
        <taxon>Rhabditida</taxon>
        <taxon>Rhabditina</taxon>
        <taxon>Rhabditomorpha</taxon>
        <taxon>Strongyloidea</taxon>
        <taxon>Trichostrongylidae</taxon>
        <taxon>Teladorsagia</taxon>
    </lineage>
</organism>
<reference evidence="6 7" key="1">
    <citation type="submission" date="2015-09" db="EMBL/GenBank/DDBJ databases">
        <title>Draft genome of the parasitic nematode Teladorsagia circumcincta isolate WARC Sus (inbred).</title>
        <authorList>
            <person name="Mitreva M."/>
        </authorList>
    </citation>
    <scope>NUCLEOTIDE SEQUENCE [LARGE SCALE GENOMIC DNA]</scope>
    <source>
        <strain evidence="6 7">S</strain>
    </source>
</reference>